<dbReference type="GO" id="GO:0005524">
    <property type="term" value="F:ATP binding"/>
    <property type="evidence" value="ECO:0007669"/>
    <property type="project" value="UniProtKB-KW"/>
</dbReference>
<dbReference type="PROSITE" id="PS51786">
    <property type="entry name" value="LON_PROTEOLYTIC"/>
    <property type="match status" value="1"/>
</dbReference>
<proteinExistence type="inferred from homology"/>
<evidence type="ECO:0000256" key="3">
    <source>
        <dbReference type="ARBA" id="ARBA00022801"/>
    </source>
</evidence>
<keyword evidence="3 6" id="KW-0378">Hydrolase</keyword>
<dbReference type="Gene3D" id="3.40.50.300">
    <property type="entry name" value="P-loop containing nucleotide triphosphate hydrolases"/>
    <property type="match status" value="1"/>
</dbReference>
<evidence type="ECO:0000256" key="6">
    <source>
        <dbReference type="PROSITE-ProRule" id="PRU01122"/>
    </source>
</evidence>
<dbReference type="EMBL" id="JBHFQA010000009">
    <property type="protein sequence ID" value="KAL2094130.1"/>
    <property type="molecule type" value="Genomic_DNA"/>
</dbReference>
<evidence type="ECO:0000313" key="10">
    <source>
        <dbReference type="Proteomes" id="UP001591681"/>
    </source>
</evidence>
<evidence type="ECO:0000256" key="1">
    <source>
        <dbReference type="ARBA" id="ARBA00022670"/>
    </source>
</evidence>
<dbReference type="Gene3D" id="3.30.230.10">
    <property type="match status" value="1"/>
</dbReference>
<dbReference type="Gene3D" id="1.10.8.60">
    <property type="match status" value="1"/>
</dbReference>
<evidence type="ECO:0000256" key="2">
    <source>
        <dbReference type="ARBA" id="ARBA00022741"/>
    </source>
</evidence>
<protein>
    <recommendedName>
        <fullName evidence="8">Lon proteolytic domain-containing protein</fullName>
    </recommendedName>
</protein>
<evidence type="ECO:0000256" key="7">
    <source>
        <dbReference type="SAM" id="MobiDB-lite"/>
    </source>
</evidence>
<dbReference type="SUPFAM" id="SSF54211">
    <property type="entry name" value="Ribosomal protein S5 domain 2-like"/>
    <property type="match status" value="1"/>
</dbReference>
<gene>
    <name evidence="9" type="ORF">ACEWY4_011442</name>
</gene>
<sequence>MPGRIINGLKTVGVNNPVFLLDEVDKLGKSLQGDPAAALLEVLDPEQNHSFTDHYLNVAFDLSQVLFIATANTTATIPPALLDRMEVLQVPGYTQEEKVEIAHRHLIPHQLEQHGLTPQQLQIPPHTTQDIISRYTREAGVRSLERKIGAICRAVAVKVAEGHKMPKQESAGPQQDAGQPEDERERVGYEAERESADLSAPPEMPILIDPTALKDILGPPLFDMEVSERLTLPGVAVGLAWTPLGGEIMFVEASRMEGDGQLTLTGQLGDVMKESAHLAISWLRSNAKFYQLTNLAGHPDPMEGTDIHLHFPAGAVLKDGPSAGVTIVTCLASLFSGRLVRSDVAMTGEITLRGLVLPVGGIKDKVLAAHRAGLKRVILPTRNEKDLEEIPAHIRAELDFVAAASVDQVLNAAFSGGFPTASSPLTQPHLASKL</sequence>
<name>A0ABD1K4R9_9TELE</name>
<dbReference type="FunFam" id="1.10.8.60:FF:000207">
    <property type="entry name" value="Lon protease homolog 2, peroxisomal"/>
    <property type="match status" value="1"/>
</dbReference>
<evidence type="ECO:0000313" key="9">
    <source>
        <dbReference type="EMBL" id="KAL2094130.1"/>
    </source>
</evidence>
<dbReference type="InterPro" id="IPR014721">
    <property type="entry name" value="Ribsml_uS5_D2-typ_fold_subgr"/>
</dbReference>
<keyword evidence="10" id="KW-1185">Reference proteome</keyword>
<dbReference type="PROSITE" id="PS01046">
    <property type="entry name" value="LON_SER"/>
    <property type="match status" value="1"/>
</dbReference>
<dbReference type="InterPro" id="IPR054594">
    <property type="entry name" value="Lon_lid"/>
</dbReference>
<keyword evidence="4 6" id="KW-0720">Serine protease</keyword>
<dbReference type="PRINTS" id="PR00830">
    <property type="entry name" value="ENDOLAPTASE"/>
</dbReference>
<dbReference type="Pfam" id="PF05362">
    <property type="entry name" value="Lon_C"/>
    <property type="match status" value="1"/>
</dbReference>
<feature type="active site" evidence="6">
    <location>
        <position position="365"/>
    </location>
</feature>
<keyword evidence="5" id="KW-0067">ATP-binding</keyword>
<dbReference type="GO" id="GO:0006508">
    <property type="term" value="P:proteolysis"/>
    <property type="evidence" value="ECO:0007669"/>
    <property type="project" value="UniProtKB-KW"/>
</dbReference>
<dbReference type="InterPro" id="IPR008268">
    <property type="entry name" value="Peptidase_S16_AS"/>
</dbReference>
<comment type="similarity">
    <text evidence="6">Belongs to the peptidase S16 family.</text>
</comment>
<feature type="active site" evidence="6">
    <location>
        <position position="322"/>
    </location>
</feature>
<dbReference type="Pfam" id="PF22667">
    <property type="entry name" value="Lon_lid"/>
    <property type="match status" value="1"/>
</dbReference>
<feature type="compositionally biased region" description="Basic and acidic residues" evidence="7">
    <location>
        <begin position="181"/>
        <end position="196"/>
    </location>
</feature>
<comment type="caution">
    <text evidence="9">The sequence shown here is derived from an EMBL/GenBank/DDBJ whole genome shotgun (WGS) entry which is preliminary data.</text>
</comment>
<dbReference type="InterPro" id="IPR003959">
    <property type="entry name" value="ATPase_AAA_core"/>
</dbReference>
<dbReference type="InterPro" id="IPR020568">
    <property type="entry name" value="Ribosomal_Su5_D2-typ_SF"/>
</dbReference>
<reference evidence="9 10" key="1">
    <citation type="submission" date="2024-09" db="EMBL/GenBank/DDBJ databases">
        <title>A chromosome-level genome assembly of Gray's grenadier anchovy, Coilia grayii.</title>
        <authorList>
            <person name="Fu Z."/>
        </authorList>
    </citation>
    <scope>NUCLEOTIDE SEQUENCE [LARGE SCALE GENOMIC DNA]</scope>
    <source>
        <strain evidence="9">G4</strain>
        <tissue evidence="9">Muscle</tissue>
    </source>
</reference>
<dbReference type="FunFam" id="3.30.230.10:FF:000019">
    <property type="entry name" value="Lon protease homolog 2, peroxisomal"/>
    <property type="match status" value="1"/>
</dbReference>
<dbReference type="Proteomes" id="UP001591681">
    <property type="component" value="Unassembled WGS sequence"/>
</dbReference>
<dbReference type="PANTHER" id="PTHR10046">
    <property type="entry name" value="ATP DEPENDENT LON PROTEASE FAMILY MEMBER"/>
    <property type="match status" value="1"/>
</dbReference>
<feature type="region of interest" description="Disordered" evidence="7">
    <location>
        <begin position="163"/>
        <end position="204"/>
    </location>
</feature>
<dbReference type="GO" id="GO:0004176">
    <property type="term" value="F:ATP-dependent peptidase activity"/>
    <property type="evidence" value="ECO:0007669"/>
    <property type="project" value="UniProtKB-UniRule"/>
</dbReference>
<organism evidence="9 10">
    <name type="scientific">Coilia grayii</name>
    <name type="common">Gray's grenadier anchovy</name>
    <dbReference type="NCBI Taxonomy" id="363190"/>
    <lineage>
        <taxon>Eukaryota</taxon>
        <taxon>Metazoa</taxon>
        <taxon>Chordata</taxon>
        <taxon>Craniata</taxon>
        <taxon>Vertebrata</taxon>
        <taxon>Euteleostomi</taxon>
        <taxon>Actinopterygii</taxon>
        <taxon>Neopterygii</taxon>
        <taxon>Teleostei</taxon>
        <taxon>Clupei</taxon>
        <taxon>Clupeiformes</taxon>
        <taxon>Clupeoidei</taxon>
        <taxon>Engraulidae</taxon>
        <taxon>Coilinae</taxon>
        <taxon>Coilia</taxon>
    </lineage>
</organism>
<evidence type="ECO:0000259" key="8">
    <source>
        <dbReference type="PROSITE" id="PS51786"/>
    </source>
</evidence>
<dbReference type="GO" id="GO:0004252">
    <property type="term" value="F:serine-type endopeptidase activity"/>
    <property type="evidence" value="ECO:0007669"/>
    <property type="project" value="UniProtKB-UniRule"/>
</dbReference>
<dbReference type="SUPFAM" id="SSF52540">
    <property type="entry name" value="P-loop containing nucleoside triphosphate hydrolases"/>
    <property type="match status" value="2"/>
</dbReference>
<accession>A0ABD1K4R9</accession>
<keyword evidence="1 6" id="KW-0645">Protease</keyword>
<dbReference type="InterPro" id="IPR027417">
    <property type="entry name" value="P-loop_NTPase"/>
</dbReference>
<dbReference type="AlphaFoldDB" id="A0ABD1K4R9"/>
<feature type="domain" description="Lon proteolytic" evidence="8">
    <location>
        <begin position="230"/>
        <end position="416"/>
    </location>
</feature>
<evidence type="ECO:0000256" key="4">
    <source>
        <dbReference type="ARBA" id="ARBA00022825"/>
    </source>
</evidence>
<keyword evidence="2" id="KW-0547">Nucleotide-binding</keyword>
<dbReference type="InterPro" id="IPR008269">
    <property type="entry name" value="Lon_proteolytic"/>
</dbReference>
<dbReference type="Pfam" id="PF00004">
    <property type="entry name" value="AAA"/>
    <property type="match status" value="1"/>
</dbReference>
<evidence type="ECO:0000256" key="5">
    <source>
        <dbReference type="ARBA" id="ARBA00022840"/>
    </source>
</evidence>
<dbReference type="InterPro" id="IPR027065">
    <property type="entry name" value="Lon_Prtase"/>
</dbReference>